<evidence type="ECO:0000313" key="1">
    <source>
        <dbReference type="EMBL" id="STV48489.1"/>
    </source>
</evidence>
<protein>
    <submittedName>
        <fullName evidence="1">MFS-type transporter protein ycaD</fullName>
    </submittedName>
</protein>
<keyword evidence="2" id="KW-1185">Reference proteome</keyword>
<proteinExistence type="predicted"/>
<dbReference type="AlphaFoldDB" id="A0A378BQU3"/>
<accession>A0A378BQU3</accession>
<organism evidence="1 2">
    <name type="scientific">Klebsiella pneumoniae subsp. ozaenae</name>
    <dbReference type="NCBI Taxonomy" id="574"/>
    <lineage>
        <taxon>Bacteria</taxon>
        <taxon>Pseudomonadati</taxon>
        <taxon>Pseudomonadota</taxon>
        <taxon>Gammaproteobacteria</taxon>
        <taxon>Enterobacterales</taxon>
        <taxon>Enterobacteriaceae</taxon>
        <taxon>Klebsiella/Raoultella group</taxon>
        <taxon>Klebsiella</taxon>
        <taxon>Klebsiella pneumoniae complex</taxon>
    </lineage>
</organism>
<name>A0A378BQU3_KLEPO</name>
<gene>
    <name evidence="1" type="primary">ycaD_1</name>
    <name evidence="1" type="ORF">NCTC5050_05405</name>
</gene>
<evidence type="ECO:0000313" key="2">
    <source>
        <dbReference type="Proteomes" id="UP000255382"/>
    </source>
</evidence>
<reference evidence="1 2" key="1">
    <citation type="submission" date="2018-06" db="EMBL/GenBank/DDBJ databases">
        <authorList>
            <consortium name="Pathogen Informatics"/>
            <person name="Doyle S."/>
        </authorList>
    </citation>
    <scope>NUCLEOTIDE SEQUENCE [LARGE SCALE GENOMIC DNA]</scope>
    <source>
        <strain evidence="1 2">NCTC5050</strain>
    </source>
</reference>
<dbReference type="Proteomes" id="UP000255382">
    <property type="component" value="Unassembled WGS sequence"/>
</dbReference>
<dbReference type="EMBL" id="UGLZ01000005">
    <property type="protein sequence ID" value="STV48489.1"/>
    <property type="molecule type" value="Genomic_DNA"/>
</dbReference>
<sequence>MLMARNFSDNLLFFMIASVSFIYLLTLAAQSRASSDAGGARLTLQRAAHAARHLLQSHRLTATKRTSRFS</sequence>